<evidence type="ECO:0008006" key="4">
    <source>
        <dbReference type="Google" id="ProtNLM"/>
    </source>
</evidence>
<name>A0A517QVT6_9PLAN</name>
<dbReference type="KEGG" id="svp:Pan189_00470"/>
<dbReference type="AlphaFoldDB" id="A0A517QVT6"/>
<feature type="chain" id="PRO_5021967446" description="Peptidase family M23" evidence="1">
    <location>
        <begin position="25"/>
        <end position="362"/>
    </location>
</feature>
<gene>
    <name evidence="2" type="ORF">Pan189_00470</name>
</gene>
<proteinExistence type="predicted"/>
<dbReference type="EMBL" id="CP036268">
    <property type="protein sequence ID" value="QDT35694.1"/>
    <property type="molecule type" value="Genomic_DNA"/>
</dbReference>
<feature type="signal peptide" evidence="1">
    <location>
        <begin position="1"/>
        <end position="24"/>
    </location>
</feature>
<keyword evidence="3" id="KW-1185">Reference proteome</keyword>
<organism evidence="2 3">
    <name type="scientific">Stratiformator vulcanicus</name>
    <dbReference type="NCBI Taxonomy" id="2527980"/>
    <lineage>
        <taxon>Bacteria</taxon>
        <taxon>Pseudomonadati</taxon>
        <taxon>Planctomycetota</taxon>
        <taxon>Planctomycetia</taxon>
        <taxon>Planctomycetales</taxon>
        <taxon>Planctomycetaceae</taxon>
        <taxon>Stratiformator</taxon>
    </lineage>
</organism>
<dbReference type="Proteomes" id="UP000317318">
    <property type="component" value="Chromosome"/>
</dbReference>
<evidence type="ECO:0000313" key="2">
    <source>
        <dbReference type="EMBL" id="QDT35694.1"/>
    </source>
</evidence>
<sequence precursor="true">MKFRNCVKALLITISILPSLARTAAGDNPSYHDGECKLSSEADILKLINQIEMPYRTWQEEECFRALGRKIERPCRYSMLDAEQLKRGIKSDVLTHQVNCQWQLAFRQVIEKLVSKLSDIEVTELKDGKDIRDDLAAENAEQVLSEFSRKFGKFLDIELPKWFSESLKRGNVGFSALERCDGQPFRVKNVKSPLYWAIGFPPLQPSDSRENQMQGNGEANLIGGVALSRGVEGVLVKIETEDGFIASFETALNVGRQAIVTRVDDLLLIAFIDEVGAPSATVAYDMKKLTKVWEASQWAAGTVGVGTTGILPHPKAEWRVADGKAFLFGRAMYALFVEGYDIKTGNVIFRFTPSIDLPLVPQ</sequence>
<evidence type="ECO:0000256" key="1">
    <source>
        <dbReference type="SAM" id="SignalP"/>
    </source>
</evidence>
<evidence type="ECO:0000313" key="3">
    <source>
        <dbReference type="Proteomes" id="UP000317318"/>
    </source>
</evidence>
<dbReference type="RefSeq" id="WP_145361966.1">
    <property type="nucleotide sequence ID" value="NZ_CP036268.1"/>
</dbReference>
<keyword evidence="1" id="KW-0732">Signal</keyword>
<accession>A0A517QVT6</accession>
<reference evidence="2 3" key="1">
    <citation type="submission" date="2019-02" db="EMBL/GenBank/DDBJ databases">
        <title>Deep-cultivation of Planctomycetes and their phenomic and genomic characterization uncovers novel biology.</title>
        <authorList>
            <person name="Wiegand S."/>
            <person name="Jogler M."/>
            <person name="Boedeker C."/>
            <person name="Pinto D."/>
            <person name="Vollmers J."/>
            <person name="Rivas-Marin E."/>
            <person name="Kohn T."/>
            <person name="Peeters S.H."/>
            <person name="Heuer A."/>
            <person name="Rast P."/>
            <person name="Oberbeckmann S."/>
            <person name="Bunk B."/>
            <person name="Jeske O."/>
            <person name="Meyerdierks A."/>
            <person name="Storesund J.E."/>
            <person name="Kallscheuer N."/>
            <person name="Luecker S."/>
            <person name="Lage O.M."/>
            <person name="Pohl T."/>
            <person name="Merkel B.J."/>
            <person name="Hornburger P."/>
            <person name="Mueller R.-W."/>
            <person name="Bruemmer F."/>
            <person name="Labrenz M."/>
            <person name="Spormann A.M."/>
            <person name="Op den Camp H."/>
            <person name="Overmann J."/>
            <person name="Amann R."/>
            <person name="Jetten M.S.M."/>
            <person name="Mascher T."/>
            <person name="Medema M.H."/>
            <person name="Devos D.P."/>
            <person name="Kaster A.-K."/>
            <person name="Ovreas L."/>
            <person name="Rohde M."/>
            <person name="Galperin M.Y."/>
            <person name="Jogler C."/>
        </authorList>
    </citation>
    <scope>NUCLEOTIDE SEQUENCE [LARGE SCALE GENOMIC DNA]</scope>
    <source>
        <strain evidence="2 3">Pan189</strain>
    </source>
</reference>
<protein>
    <recommendedName>
        <fullName evidence="4">Peptidase family M23</fullName>
    </recommendedName>
</protein>